<dbReference type="EMBL" id="ML210984">
    <property type="protein sequence ID" value="TFK93280.1"/>
    <property type="molecule type" value="Genomic_DNA"/>
</dbReference>
<evidence type="ECO:0008006" key="3">
    <source>
        <dbReference type="Google" id="ProtNLM"/>
    </source>
</evidence>
<dbReference type="InterPro" id="IPR032675">
    <property type="entry name" value="LRR_dom_sf"/>
</dbReference>
<dbReference type="AlphaFoldDB" id="A0A5C3PYX2"/>
<accession>A0A5C3PYX2</accession>
<dbReference type="Proteomes" id="UP000308197">
    <property type="component" value="Unassembled WGS sequence"/>
</dbReference>
<dbReference type="InParanoid" id="A0A5C3PYX2"/>
<organism evidence="1 2">
    <name type="scientific">Polyporus arcularius HHB13444</name>
    <dbReference type="NCBI Taxonomy" id="1314778"/>
    <lineage>
        <taxon>Eukaryota</taxon>
        <taxon>Fungi</taxon>
        <taxon>Dikarya</taxon>
        <taxon>Basidiomycota</taxon>
        <taxon>Agaricomycotina</taxon>
        <taxon>Agaricomycetes</taxon>
        <taxon>Polyporales</taxon>
        <taxon>Polyporaceae</taxon>
        <taxon>Polyporus</taxon>
    </lineage>
</organism>
<dbReference type="SUPFAM" id="SSF52047">
    <property type="entry name" value="RNI-like"/>
    <property type="match status" value="1"/>
</dbReference>
<proteinExistence type="predicted"/>
<protein>
    <recommendedName>
        <fullName evidence="3">F-box domain-containing protein</fullName>
    </recommendedName>
</protein>
<sequence length="550" mass="61015">MSARGNIPPDDVLRIIFEELEVPAPAASGTYHRLGCTYHRLGWETDTVLENRRTLSRAACVCKAFYGHAVRVLWRHLDDLVPLLHLLSTFAEIGTGGHPVRSGTYMVCDDISSTEFDRLASYASHVTTVGTRRRMTSPKRDILAATWGHIGRQAQGRPLLPNLRELDWRWTSTHCCGLLYIISPSLTQLTVMVDPSDGSRWEQEAALKTLLAGVFTIAPGITRLGVEARSSTTLIPATIIARLRNVRRLAIGTQMVVDTDALRPLASLEGLRHLVLDLVQDVVPSFVGFNDLESLTLVQHPRDDLFFRVLASPNLVKLDIGVFVIRSTSSVSRTCEVWAHSFPSLRTISCTFCCMNIPTHSEPLARHINPLFALPTISSLCLHLGHGQCTISNADIHDIAMAWPGLVTLELSNASSRAADSEGLGVASLLDLALRCPNLKKLRLPLLEISWRDLANSDGYPLLDHGLRDLKLPNCKVEFDQYSLGALLLDRLFPHLKLQLRQSPLTVEPTSGWERLEYNIWLCHRARRQQEQRGRSRGAEASAAVVAQVA</sequence>
<evidence type="ECO:0000313" key="1">
    <source>
        <dbReference type="EMBL" id="TFK93280.1"/>
    </source>
</evidence>
<keyword evidence="2" id="KW-1185">Reference proteome</keyword>
<evidence type="ECO:0000313" key="2">
    <source>
        <dbReference type="Proteomes" id="UP000308197"/>
    </source>
</evidence>
<reference evidence="1 2" key="1">
    <citation type="journal article" date="2019" name="Nat. Ecol. Evol.">
        <title>Megaphylogeny resolves global patterns of mushroom evolution.</title>
        <authorList>
            <person name="Varga T."/>
            <person name="Krizsan K."/>
            <person name="Foldi C."/>
            <person name="Dima B."/>
            <person name="Sanchez-Garcia M."/>
            <person name="Sanchez-Ramirez S."/>
            <person name="Szollosi G.J."/>
            <person name="Szarkandi J.G."/>
            <person name="Papp V."/>
            <person name="Albert L."/>
            <person name="Andreopoulos W."/>
            <person name="Angelini C."/>
            <person name="Antonin V."/>
            <person name="Barry K.W."/>
            <person name="Bougher N.L."/>
            <person name="Buchanan P."/>
            <person name="Buyck B."/>
            <person name="Bense V."/>
            <person name="Catcheside P."/>
            <person name="Chovatia M."/>
            <person name="Cooper J."/>
            <person name="Damon W."/>
            <person name="Desjardin D."/>
            <person name="Finy P."/>
            <person name="Geml J."/>
            <person name="Haridas S."/>
            <person name="Hughes K."/>
            <person name="Justo A."/>
            <person name="Karasinski D."/>
            <person name="Kautmanova I."/>
            <person name="Kiss B."/>
            <person name="Kocsube S."/>
            <person name="Kotiranta H."/>
            <person name="LaButti K.M."/>
            <person name="Lechner B.E."/>
            <person name="Liimatainen K."/>
            <person name="Lipzen A."/>
            <person name="Lukacs Z."/>
            <person name="Mihaltcheva S."/>
            <person name="Morgado L.N."/>
            <person name="Niskanen T."/>
            <person name="Noordeloos M.E."/>
            <person name="Ohm R.A."/>
            <person name="Ortiz-Santana B."/>
            <person name="Ovrebo C."/>
            <person name="Racz N."/>
            <person name="Riley R."/>
            <person name="Savchenko A."/>
            <person name="Shiryaev A."/>
            <person name="Soop K."/>
            <person name="Spirin V."/>
            <person name="Szebenyi C."/>
            <person name="Tomsovsky M."/>
            <person name="Tulloss R.E."/>
            <person name="Uehling J."/>
            <person name="Grigoriev I.V."/>
            <person name="Vagvolgyi C."/>
            <person name="Papp T."/>
            <person name="Martin F.M."/>
            <person name="Miettinen O."/>
            <person name="Hibbett D.S."/>
            <person name="Nagy L.G."/>
        </authorList>
    </citation>
    <scope>NUCLEOTIDE SEQUENCE [LARGE SCALE GENOMIC DNA]</scope>
    <source>
        <strain evidence="1 2">HHB13444</strain>
    </source>
</reference>
<gene>
    <name evidence="1" type="ORF">K466DRAFT_594511</name>
</gene>
<name>A0A5C3PYX2_9APHY</name>
<dbReference type="Gene3D" id="3.80.10.10">
    <property type="entry name" value="Ribonuclease Inhibitor"/>
    <property type="match status" value="1"/>
</dbReference>